<dbReference type="AlphaFoldDB" id="A0A0F9QH46"/>
<accession>A0A0F9QH46</accession>
<proteinExistence type="predicted"/>
<dbReference type="SMART" id="SM00448">
    <property type="entry name" value="REC"/>
    <property type="match status" value="1"/>
</dbReference>
<dbReference type="InterPro" id="IPR052893">
    <property type="entry name" value="TCS_response_regulator"/>
</dbReference>
<reference evidence="2" key="1">
    <citation type="journal article" date="2015" name="Nature">
        <title>Complex archaea that bridge the gap between prokaryotes and eukaryotes.</title>
        <authorList>
            <person name="Spang A."/>
            <person name="Saw J.H."/>
            <person name="Jorgensen S.L."/>
            <person name="Zaremba-Niedzwiedzka K."/>
            <person name="Martijn J."/>
            <person name="Lind A.E."/>
            <person name="van Eijk R."/>
            <person name="Schleper C."/>
            <person name="Guy L."/>
            <person name="Ettema T.J."/>
        </authorList>
    </citation>
    <scope>NUCLEOTIDE SEQUENCE</scope>
</reference>
<comment type="caution">
    <text evidence="2">The sequence shown here is derived from an EMBL/GenBank/DDBJ whole genome shotgun (WGS) entry which is preliminary data.</text>
</comment>
<sequence>MIDKLNCLMLIDDNPDDNFIHERVINRTERVNKIVVMESAEEALSYLKINEKNLDKNPNMIFLDINMPGMNGWEFLEEYEKLNVKRKAKMVVVMLSTSFNPADQEKARAIKANKGFVTKPLTTTKFNELLEKHFKT</sequence>
<dbReference type="InterPro" id="IPR001789">
    <property type="entry name" value="Sig_transdc_resp-reg_receiver"/>
</dbReference>
<dbReference type="InterPro" id="IPR011006">
    <property type="entry name" value="CheY-like_superfamily"/>
</dbReference>
<gene>
    <name evidence="2" type="ORF">LCGC14_1015600</name>
</gene>
<dbReference type="Pfam" id="PF00072">
    <property type="entry name" value="Response_reg"/>
    <property type="match status" value="1"/>
</dbReference>
<dbReference type="SUPFAM" id="SSF52172">
    <property type="entry name" value="CheY-like"/>
    <property type="match status" value="1"/>
</dbReference>
<dbReference type="PANTHER" id="PTHR44520:SF2">
    <property type="entry name" value="RESPONSE REGULATOR RCP1"/>
    <property type="match status" value="1"/>
</dbReference>
<protein>
    <recommendedName>
        <fullName evidence="1">Response regulatory domain-containing protein</fullName>
    </recommendedName>
</protein>
<dbReference type="PANTHER" id="PTHR44520">
    <property type="entry name" value="RESPONSE REGULATOR RCP1-RELATED"/>
    <property type="match status" value="1"/>
</dbReference>
<evidence type="ECO:0000259" key="1">
    <source>
        <dbReference type="PROSITE" id="PS50110"/>
    </source>
</evidence>
<dbReference type="EMBL" id="LAZR01004024">
    <property type="protein sequence ID" value="KKN12521.1"/>
    <property type="molecule type" value="Genomic_DNA"/>
</dbReference>
<dbReference type="GO" id="GO:0000160">
    <property type="term" value="P:phosphorelay signal transduction system"/>
    <property type="evidence" value="ECO:0007669"/>
    <property type="project" value="InterPro"/>
</dbReference>
<feature type="domain" description="Response regulatory" evidence="1">
    <location>
        <begin position="7"/>
        <end position="134"/>
    </location>
</feature>
<name>A0A0F9QH46_9ZZZZ</name>
<organism evidence="2">
    <name type="scientific">marine sediment metagenome</name>
    <dbReference type="NCBI Taxonomy" id="412755"/>
    <lineage>
        <taxon>unclassified sequences</taxon>
        <taxon>metagenomes</taxon>
        <taxon>ecological metagenomes</taxon>
    </lineage>
</organism>
<evidence type="ECO:0000313" key="2">
    <source>
        <dbReference type="EMBL" id="KKN12521.1"/>
    </source>
</evidence>
<dbReference type="PROSITE" id="PS50110">
    <property type="entry name" value="RESPONSE_REGULATORY"/>
    <property type="match status" value="1"/>
</dbReference>
<dbReference type="Gene3D" id="3.40.50.2300">
    <property type="match status" value="1"/>
</dbReference>